<dbReference type="AlphaFoldDB" id="A0A1A0QYQ6"/>
<dbReference type="PANTHER" id="PTHR34075">
    <property type="entry name" value="BLR3430 PROTEIN"/>
    <property type="match status" value="1"/>
</dbReference>
<dbReference type="OrthoDB" id="7470921at2"/>
<feature type="domain" description="ChsH2 C-terminal OB-fold" evidence="1">
    <location>
        <begin position="52"/>
        <end position="115"/>
    </location>
</feature>
<evidence type="ECO:0000259" key="1">
    <source>
        <dbReference type="Pfam" id="PF01796"/>
    </source>
</evidence>
<dbReference type="RefSeq" id="WP_064934062.1">
    <property type="nucleotide sequence ID" value="NZ_LZSO01000031.1"/>
</dbReference>
<protein>
    <recommendedName>
        <fullName evidence="5">DNA-binding protein</fullName>
    </recommendedName>
</protein>
<dbReference type="EMBL" id="LZSO01000031">
    <property type="protein sequence ID" value="OBB27212.1"/>
    <property type="molecule type" value="Genomic_DNA"/>
</dbReference>
<dbReference type="PANTHER" id="PTHR34075:SF5">
    <property type="entry name" value="BLR3430 PROTEIN"/>
    <property type="match status" value="1"/>
</dbReference>
<evidence type="ECO:0000313" key="4">
    <source>
        <dbReference type="Proteomes" id="UP000093902"/>
    </source>
</evidence>
<evidence type="ECO:0000313" key="3">
    <source>
        <dbReference type="EMBL" id="OBB27212.1"/>
    </source>
</evidence>
<dbReference type="InterPro" id="IPR022002">
    <property type="entry name" value="ChsH2_Znr"/>
</dbReference>
<dbReference type="Proteomes" id="UP000093902">
    <property type="component" value="Unassembled WGS sequence"/>
</dbReference>
<dbReference type="SUPFAM" id="SSF50249">
    <property type="entry name" value="Nucleic acid-binding proteins"/>
    <property type="match status" value="1"/>
</dbReference>
<comment type="caution">
    <text evidence="3">The sequence shown here is derived from an EMBL/GenBank/DDBJ whole genome shotgun (WGS) entry which is preliminary data.</text>
</comment>
<evidence type="ECO:0000259" key="2">
    <source>
        <dbReference type="Pfam" id="PF12172"/>
    </source>
</evidence>
<dbReference type="Pfam" id="PF12172">
    <property type="entry name" value="zf-ChsH2"/>
    <property type="match status" value="1"/>
</dbReference>
<dbReference type="InterPro" id="IPR052513">
    <property type="entry name" value="Thioester_dehydratase-like"/>
</dbReference>
<dbReference type="InterPro" id="IPR002878">
    <property type="entry name" value="ChsH2_C"/>
</dbReference>
<evidence type="ECO:0008006" key="5">
    <source>
        <dbReference type="Google" id="ProtNLM"/>
    </source>
</evidence>
<proteinExistence type="predicted"/>
<feature type="domain" description="ChsH2 rubredoxin-like zinc ribbon" evidence="2">
    <location>
        <begin position="15"/>
        <end position="49"/>
    </location>
</feature>
<sequence>MTDHPLADADSAPWWDALERGELLVQDCARCRRLRWPARVVCGDCSSLEWNWVAASGRGTIASWTVGHRPGVESAPSVVVMVRLEEQDDLLVPGYIDGPADGRGLRIGQSVDVGFDDVEFGSQGWRVAVLRWRRR</sequence>
<dbReference type="InterPro" id="IPR012340">
    <property type="entry name" value="NA-bd_OB-fold"/>
</dbReference>
<dbReference type="Gene3D" id="6.10.30.10">
    <property type="match status" value="1"/>
</dbReference>
<name>A0A1A0QYQ6_MYCPR</name>
<accession>A0A1A0QYQ6</accession>
<organism evidence="3 4">
    <name type="scientific">Mycolicibacterium peregrinum</name>
    <name type="common">Mycobacterium peregrinum</name>
    <dbReference type="NCBI Taxonomy" id="43304"/>
    <lineage>
        <taxon>Bacteria</taxon>
        <taxon>Bacillati</taxon>
        <taxon>Actinomycetota</taxon>
        <taxon>Actinomycetes</taxon>
        <taxon>Mycobacteriales</taxon>
        <taxon>Mycobacteriaceae</taxon>
        <taxon>Mycolicibacterium</taxon>
    </lineage>
</organism>
<dbReference type="Pfam" id="PF01796">
    <property type="entry name" value="OB_ChsH2_C"/>
    <property type="match status" value="1"/>
</dbReference>
<gene>
    <name evidence="3" type="ORF">A5792_25755</name>
</gene>
<reference evidence="4" key="1">
    <citation type="submission" date="2016-06" db="EMBL/GenBank/DDBJ databases">
        <authorList>
            <person name="Sutton G."/>
            <person name="Brinkac L."/>
            <person name="Sanka R."/>
            <person name="Adams M."/>
            <person name="Lau E."/>
            <person name="Mehaffy C."/>
            <person name="Tameris M."/>
            <person name="Hatherill M."/>
            <person name="Hanekom W."/>
            <person name="Mahomed H."/>
            <person name="Mcshane H."/>
        </authorList>
    </citation>
    <scope>NUCLEOTIDE SEQUENCE [LARGE SCALE GENOMIC DNA]</scope>
    <source>
        <strain evidence="4">852002-51209_SCH5440388</strain>
    </source>
</reference>